<dbReference type="Proteomes" id="UP000276991">
    <property type="component" value="Unassembled WGS sequence"/>
</dbReference>
<dbReference type="EMBL" id="UPTC01001010">
    <property type="protein sequence ID" value="VBB30827.1"/>
    <property type="molecule type" value="Genomic_DNA"/>
</dbReference>
<keyword evidence="1" id="KW-0346">Stress response</keyword>
<dbReference type="SUPFAM" id="SSF49764">
    <property type="entry name" value="HSP20-like chaperones"/>
    <property type="match status" value="1"/>
</dbReference>
<dbReference type="STRING" id="6277.A0A498SQ29"/>
<dbReference type="Pfam" id="PF00011">
    <property type="entry name" value="HSP20"/>
    <property type="match status" value="1"/>
</dbReference>
<evidence type="ECO:0000259" key="4">
    <source>
        <dbReference type="PROSITE" id="PS01031"/>
    </source>
</evidence>
<dbReference type="CDD" id="cd06526">
    <property type="entry name" value="metazoan_ACD"/>
    <property type="match status" value="1"/>
</dbReference>
<gene>
    <name evidence="5" type="ORF">NAV_LOCUS5618</name>
</gene>
<dbReference type="GO" id="GO:0051082">
    <property type="term" value="F:unfolded protein binding"/>
    <property type="evidence" value="ECO:0007669"/>
    <property type="project" value="TreeGrafter"/>
</dbReference>
<keyword evidence="6" id="KW-1185">Reference proteome</keyword>
<evidence type="ECO:0000256" key="2">
    <source>
        <dbReference type="PROSITE-ProRule" id="PRU00285"/>
    </source>
</evidence>
<evidence type="ECO:0000256" key="1">
    <source>
        <dbReference type="ARBA" id="ARBA00023016"/>
    </source>
</evidence>
<evidence type="ECO:0000313" key="6">
    <source>
        <dbReference type="Proteomes" id="UP000276991"/>
    </source>
</evidence>
<dbReference type="GO" id="GO:0009408">
    <property type="term" value="P:response to heat"/>
    <property type="evidence" value="ECO:0007669"/>
    <property type="project" value="TreeGrafter"/>
</dbReference>
<dbReference type="InterPro" id="IPR001436">
    <property type="entry name" value="Alpha-crystallin/sHSP_animal"/>
</dbReference>
<protein>
    <recommendedName>
        <fullName evidence="4">SHSP domain-containing protein</fullName>
    </recommendedName>
</protein>
<dbReference type="GO" id="GO:0042026">
    <property type="term" value="P:protein refolding"/>
    <property type="evidence" value="ECO:0007669"/>
    <property type="project" value="TreeGrafter"/>
</dbReference>
<dbReference type="PANTHER" id="PTHR45640">
    <property type="entry name" value="HEAT SHOCK PROTEIN HSP-12.2-RELATED"/>
    <property type="match status" value="1"/>
</dbReference>
<dbReference type="Gene3D" id="2.60.40.790">
    <property type="match status" value="1"/>
</dbReference>
<dbReference type="AlphaFoldDB" id="A0A498SQ29"/>
<name>A0A498SQ29_ACAVI</name>
<dbReference type="OrthoDB" id="10060792at2759"/>
<dbReference type="PROSITE" id="PS01031">
    <property type="entry name" value="SHSP"/>
    <property type="match status" value="1"/>
</dbReference>
<proteinExistence type="inferred from homology"/>
<dbReference type="InterPro" id="IPR002068">
    <property type="entry name" value="A-crystallin/Hsp20_dom"/>
</dbReference>
<dbReference type="PRINTS" id="PR00299">
    <property type="entry name" value="ACRYSTALLIN"/>
</dbReference>
<dbReference type="GO" id="GO:0005737">
    <property type="term" value="C:cytoplasm"/>
    <property type="evidence" value="ECO:0007669"/>
    <property type="project" value="TreeGrafter"/>
</dbReference>
<organism evidence="5 6">
    <name type="scientific">Acanthocheilonema viteae</name>
    <name type="common">Filarial nematode worm</name>
    <name type="synonym">Dipetalonema viteae</name>
    <dbReference type="NCBI Taxonomy" id="6277"/>
    <lineage>
        <taxon>Eukaryota</taxon>
        <taxon>Metazoa</taxon>
        <taxon>Ecdysozoa</taxon>
        <taxon>Nematoda</taxon>
        <taxon>Chromadorea</taxon>
        <taxon>Rhabditida</taxon>
        <taxon>Spirurina</taxon>
        <taxon>Spiruromorpha</taxon>
        <taxon>Filarioidea</taxon>
        <taxon>Onchocercidae</taxon>
        <taxon>Acanthocheilonema</taxon>
    </lineage>
</organism>
<reference evidence="5 6" key="1">
    <citation type="submission" date="2018-08" db="EMBL/GenBank/DDBJ databases">
        <authorList>
            <person name="Laetsch R D."/>
            <person name="Stevens L."/>
            <person name="Kumar S."/>
            <person name="Blaxter L. M."/>
        </authorList>
    </citation>
    <scope>NUCLEOTIDE SEQUENCE [LARGE SCALE GENOMIC DNA]</scope>
</reference>
<dbReference type="GO" id="GO:0005634">
    <property type="term" value="C:nucleus"/>
    <property type="evidence" value="ECO:0007669"/>
    <property type="project" value="TreeGrafter"/>
</dbReference>
<evidence type="ECO:0000256" key="3">
    <source>
        <dbReference type="RuleBase" id="RU003616"/>
    </source>
</evidence>
<accession>A0A498SQ29</accession>
<dbReference type="InterPro" id="IPR008978">
    <property type="entry name" value="HSP20-like_chaperone"/>
</dbReference>
<feature type="domain" description="SHSP" evidence="4">
    <location>
        <begin position="95"/>
        <end position="200"/>
    </location>
</feature>
<sequence>MSYVKLWCKVRVRLMLRLLNRQIIRQGINVITNGSRICSVRNYSFGSSYPLSSLFRNIDRQLQEIERQFDRVFWNSRDWFNNFRPIGVREHPSQIEAYRVLNPIVEEDGVKKFLLELDVRRFKPEEVIVKTNAKENTLTIEAKHKDDETKFEYLRKITLPQGVISKEMTCHFTVDGILQIKAPYNAPQEAIAVDTEIPVKHE</sequence>
<comment type="similarity">
    <text evidence="2 3">Belongs to the small heat shock protein (HSP20) family.</text>
</comment>
<evidence type="ECO:0000313" key="5">
    <source>
        <dbReference type="EMBL" id="VBB30827.1"/>
    </source>
</evidence>
<dbReference type="PANTHER" id="PTHR45640:SF13">
    <property type="entry name" value="HEAT SHOCK PROTEIN 22-RELATED"/>
    <property type="match status" value="1"/>
</dbReference>